<keyword evidence="6" id="KW-0418">Kinase</keyword>
<protein>
    <submittedName>
        <fullName evidence="6">Inactive tyrosine-protein kinase 7 isoform X1</fullName>
    </submittedName>
</protein>
<evidence type="ECO:0000313" key="5">
    <source>
        <dbReference type="Proteomes" id="UP000695023"/>
    </source>
</evidence>
<dbReference type="InterPro" id="IPR013783">
    <property type="entry name" value="Ig-like_fold"/>
</dbReference>
<feature type="domain" description="Ig-like" evidence="4">
    <location>
        <begin position="101"/>
        <end position="185"/>
    </location>
</feature>
<dbReference type="CDD" id="cd00099">
    <property type="entry name" value="IgV"/>
    <property type="match status" value="1"/>
</dbReference>
<keyword evidence="2" id="KW-0812">Transmembrane</keyword>
<dbReference type="InterPro" id="IPR013106">
    <property type="entry name" value="Ig_V-set"/>
</dbReference>
<gene>
    <name evidence="6" type="primary">LOC102200351</name>
</gene>
<feature type="transmembrane region" description="Helical" evidence="2">
    <location>
        <begin position="236"/>
        <end position="260"/>
    </location>
</feature>
<keyword evidence="2" id="KW-1133">Transmembrane helix</keyword>
<dbReference type="RefSeq" id="XP_005750359.1">
    <property type="nucleotide sequence ID" value="XM_005750302.1"/>
</dbReference>
<accession>A0A9Y3VUX7</accession>
<keyword evidence="3" id="KW-0732">Signal</keyword>
<keyword evidence="6" id="KW-0808">Transferase</keyword>
<name>A0A9Y3VUX7_9CICH</name>
<feature type="signal peptide" evidence="3">
    <location>
        <begin position="1"/>
        <end position="18"/>
    </location>
</feature>
<evidence type="ECO:0000259" key="4">
    <source>
        <dbReference type="PROSITE" id="PS50835"/>
    </source>
</evidence>
<dbReference type="PANTHER" id="PTHR11422">
    <property type="entry name" value="T-CELL SURFACE GLYCOPROTEIN CD4"/>
    <property type="match status" value="1"/>
</dbReference>
<dbReference type="AlphaFoldDB" id="A0A9Y3VUX7"/>
<dbReference type="PANTHER" id="PTHR11422:SF10">
    <property type="entry name" value="IG-LIKE DOMAIN-CONTAINING PROTEIN"/>
    <property type="match status" value="1"/>
</dbReference>
<dbReference type="Proteomes" id="UP000695023">
    <property type="component" value="Unplaced"/>
</dbReference>
<dbReference type="PROSITE" id="PS50835">
    <property type="entry name" value="IG_LIKE"/>
    <property type="match status" value="2"/>
</dbReference>
<dbReference type="SMART" id="SM00409">
    <property type="entry name" value="IG"/>
    <property type="match status" value="2"/>
</dbReference>
<evidence type="ECO:0000256" key="1">
    <source>
        <dbReference type="SAM" id="MobiDB-lite"/>
    </source>
</evidence>
<dbReference type="SMART" id="SM00408">
    <property type="entry name" value="IGc2"/>
    <property type="match status" value="2"/>
</dbReference>
<proteinExistence type="predicted"/>
<evidence type="ECO:0000313" key="6">
    <source>
        <dbReference type="RefSeq" id="XP_005750359.1"/>
    </source>
</evidence>
<dbReference type="Pfam" id="PF07686">
    <property type="entry name" value="V-set"/>
    <property type="match status" value="1"/>
</dbReference>
<dbReference type="InterPro" id="IPR036179">
    <property type="entry name" value="Ig-like_dom_sf"/>
</dbReference>
<reference evidence="6" key="1">
    <citation type="submission" date="2025-08" db="UniProtKB">
        <authorList>
            <consortium name="RefSeq"/>
        </authorList>
    </citation>
    <scope>IDENTIFICATION</scope>
</reference>
<feature type="chain" id="PRO_5041422260" evidence="3">
    <location>
        <begin position="19"/>
        <end position="350"/>
    </location>
</feature>
<evidence type="ECO:0000256" key="3">
    <source>
        <dbReference type="SAM" id="SignalP"/>
    </source>
</evidence>
<dbReference type="GeneID" id="102200351"/>
<evidence type="ECO:0000256" key="2">
    <source>
        <dbReference type="SAM" id="Phobius"/>
    </source>
</evidence>
<dbReference type="InterPro" id="IPR003599">
    <property type="entry name" value="Ig_sub"/>
</dbReference>
<dbReference type="SUPFAM" id="SSF48726">
    <property type="entry name" value="Immunoglobulin"/>
    <property type="match status" value="2"/>
</dbReference>
<dbReference type="InterPro" id="IPR007110">
    <property type="entry name" value="Ig-like_dom"/>
</dbReference>
<sequence>MFSCHVWFLLSGLIGCTGNSTAAIWFSVPESHHVCLPCGSSGSSDVIWTRQDQEVLVTRRGGYKTNKDRRRYRLMVNGDLCVWHLKESDHGRYRCNQQLVAELQVLTGRDYTVSAGRTLLLPCSGSSKPKQRWFQQREGERREAVLTKYRNGTVKPERGGGRLSFTNDALQIQDLQPEDAGEYVCNGLLQARVTVLAAHAETSSQPPSTSTPPSPAVVTAEVGEIKKKSNTRPENVLLLVGAVSVGLMIIFLAAVCVLLTSMKCRRRKRRAAAAPTREDTELQPWTTSSAPTEGEDLETPPLCGETIHYASLGRQNWRERPSRSPPEQSHHSVIYSSVISRPAARAEHKL</sequence>
<keyword evidence="2" id="KW-0472">Membrane</keyword>
<dbReference type="Gene3D" id="2.60.40.10">
    <property type="entry name" value="Immunoglobulins"/>
    <property type="match status" value="2"/>
</dbReference>
<organism evidence="5 6">
    <name type="scientific">Pundamilia nyererei</name>
    <dbReference type="NCBI Taxonomy" id="303518"/>
    <lineage>
        <taxon>Eukaryota</taxon>
        <taxon>Metazoa</taxon>
        <taxon>Chordata</taxon>
        <taxon>Craniata</taxon>
        <taxon>Vertebrata</taxon>
        <taxon>Euteleostomi</taxon>
        <taxon>Actinopterygii</taxon>
        <taxon>Neopterygii</taxon>
        <taxon>Teleostei</taxon>
        <taxon>Neoteleostei</taxon>
        <taxon>Acanthomorphata</taxon>
        <taxon>Ovalentaria</taxon>
        <taxon>Cichlomorphae</taxon>
        <taxon>Cichliformes</taxon>
        <taxon>Cichlidae</taxon>
        <taxon>African cichlids</taxon>
        <taxon>Pseudocrenilabrinae</taxon>
        <taxon>Haplochromini</taxon>
        <taxon>Pundamilia</taxon>
    </lineage>
</organism>
<dbReference type="InterPro" id="IPR003598">
    <property type="entry name" value="Ig_sub2"/>
</dbReference>
<feature type="region of interest" description="Disordered" evidence="1">
    <location>
        <begin position="268"/>
        <end position="334"/>
    </location>
</feature>
<feature type="domain" description="Ig-like" evidence="4">
    <location>
        <begin position="35"/>
        <end position="95"/>
    </location>
</feature>
<keyword evidence="5" id="KW-1185">Reference proteome</keyword>